<accession>A0A5P1ER15</accession>
<gene>
    <name evidence="2" type="ORF">A4U43_C05F11640</name>
</gene>
<organism evidence="2 3">
    <name type="scientific">Asparagus officinalis</name>
    <name type="common">Garden asparagus</name>
    <dbReference type="NCBI Taxonomy" id="4686"/>
    <lineage>
        <taxon>Eukaryota</taxon>
        <taxon>Viridiplantae</taxon>
        <taxon>Streptophyta</taxon>
        <taxon>Embryophyta</taxon>
        <taxon>Tracheophyta</taxon>
        <taxon>Spermatophyta</taxon>
        <taxon>Magnoliopsida</taxon>
        <taxon>Liliopsida</taxon>
        <taxon>Asparagales</taxon>
        <taxon>Asparagaceae</taxon>
        <taxon>Asparagoideae</taxon>
        <taxon>Asparagus</taxon>
    </lineage>
</organism>
<dbReference type="Proteomes" id="UP000243459">
    <property type="component" value="Chromosome 5"/>
</dbReference>
<dbReference type="EMBL" id="CM007385">
    <property type="protein sequence ID" value="ONK68448.1"/>
    <property type="molecule type" value="Genomic_DNA"/>
</dbReference>
<feature type="region of interest" description="Disordered" evidence="1">
    <location>
        <begin position="1"/>
        <end position="54"/>
    </location>
</feature>
<dbReference type="AlphaFoldDB" id="A0A5P1ER15"/>
<proteinExistence type="predicted"/>
<dbReference type="Gramene" id="ONK68448">
    <property type="protein sequence ID" value="ONK68448"/>
    <property type="gene ID" value="A4U43_C05F11640"/>
</dbReference>
<evidence type="ECO:0000313" key="2">
    <source>
        <dbReference type="EMBL" id="ONK68448.1"/>
    </source>
</evidence>
<keyword evidence="3" id="KW-1185">Reference proteome</keyword>
<evidence type="ECO:0000256" key="1">
    <source>
        <dbReference type="SAM" id="MobiDB-lite"/>
    </source>
</evidence>
<sequence length="84" mass="9221">MNLQGSGFQGISKVYGKEGEERSHQQTLEGIDLIERDDQETGKGLDVPDEEEAEVEERSLKEAIERQGLVIGLPKVGEAEGLPK</sequence>
<protein>
    <submittedName>
        <fullName evidence="2">Uncharacterized protein</fullName>
    </submittedName>
</protein>
<feature type="compositionally biased region" description="Basic and acidic residues" evidence="1">
    <location>
        <begin position="33"/>
        <end position="43"/>
    </location>
</feature>
<feature type="compositionally biased region" description="Basic and acidic residues" evidence="1">
    <location>
        <begin position="15"/>
        <end position="24"/>
    </location>
</feature>
<name>A0A5P1ER15_ASPOF</name>
<evidence type="ECO:0000313" key="3">
    <source>
        <dbReference type="Proteomes" id="UP000243459"/>
    </source>
</evidence>
<reference evidence="3" key="1">
    <citation type="journal article" date="2017" name="Nat. Commun.">
        <title>The asparagus genome sheds light on the origin and evolution of a young Y chromosome.</title>
        <authorList>
            <person name="Harkess A."/>
            <person name="Zhou J."/>
            <person name="Xu C."/>
            <person name="Bowers J.E."/>
            <person name="Van der Hulst R."/>
            <person name="Ayyampalayam S."/>
            <person name="Mercati F."/>
            <person name="Riccardi P."/>
            <person name="McKain M.R."/>
            <person name="Kakrana A."/>
            <person name="Tang H."/>
            <person name="Ray J."/>
            <person name="Groenendijk J."/>
            <person name="Arikit S."/>
            <person name="Mathioni S.M."/>
            <person name="Nakano M."/>
            <person name="Shan H."/>
            <person name="Telgmann-Rauber A."/>
            <person name="Kanno A."/>
            <person name="Yue Z."/>
            <person name="Chen H."/>
            <person name="Li W."/>
            <person name="Chen Y."/>
            <person name="Xu X."/>
            <person name="Zhang Y."/>
            <person name="Luo S."/>
            <person name="Chen H."/>
            <person name="Gao J."/>
            <person name="Mao Z."/>
            <person name="Pires J.C."/>
            <person name="Luo M."/>
            <person name="Kudrna D."/>
            <person name="Wing R.A."/>
            <person name="Meyers B.C."/>
            <person name="Yi K."/>
            <person name="Kong H."/>
            <person name="Lavrijsen P."/>
            <person name="Sunseri F."/>
            <person name="Falavigna A."/>
            <person name="Ye Y."/>
            <person name="Leebens-Mack J.H."/>
            <person name="Chen G."/>
        </authorList>
    </citation>
    <scope>NUCLEOTIDE SEQUENCE [LARGE SCALE GENOMIC DNA]</scope>
    <source>
        <strain evidence="3">cv. DH0086</strain>
    </source>
</reference>